<dbReference type="Proteomes" id="UP000316855">
    <property type="component" value="Chromosome"/>
</dbReference>
<proteinExistence type="predicted"/>
<gene>
    <name evidence="2" type="ORF">Pan161_38110</name>
</gene>
<keyword evidence="1" id="KW-1133">Transmembrane helix</keyword>
<dbReference type="EMBL" id="CP036343">
    <property type="protein sequence ID" value="QDT92145.1"/>
    <property type="molecule type" value="Genomic_DNA"/>
</dbReference>
<dbReference type="KEGG" id="gax:Pan161_38110"/>
<keyword evidence="1" id="KW-0812">Transmembrane</keyword>
<reference evidence="2 3" key="1">
    <citation type="submission" date="2019-02" db="EMBL/GenBank/DDBJ databases">
        <title>Deep-cultivation of Planctomycetes and their phenomic and genomic characterization uncovers novel biology.</title>
        <authorList>
            <person name="Wiegand S."/>
            <person name="Jogler M."/>
            <person name="Boedeker C."/>
            <person name="Pinto D."/>
            <person name="Vollmers J."/>
            <person name="Rivas-Marin E."/>
            <person name="Kohn T."/>
            <person name="Peeters S.H."/>
            <person name="Heuer A."/>
            <person name="Rast P."/>
            <person name="Oberbeckmann S."/>
            <person name="Bunk B."/>
            <person name="Jeske O."/>
            <person name="Meyerdierks A."/>
            <person name="Storesund J.E."/>
            <person name="Kallscheuer N."/>
            <person name="Luecker S."/>
            <person name="Lage O.M."/>
            <person name="Pohl T."/>
            <person name="Merkel B.J."/>
            <person name="Hornburger P."/>
            <person name="Mueller R.-W."/>
            <person name="Bruemmer F."/>
            <person name="Labrenz M."/>
            <person name="Spormann A.M."/>
            <person name="Op den Camp H."/>
            <person name="Overmann J."/>
            <person name="Amann R."/>
            <person name="Jetten M.S.M."/>
            <person name="Mascher T."/>
            <person name="Medema M.H."/>
            <person name="Devos D.P."/>
            <person name="Kaster A.-K."/>
            <person name="Ovreas L."/>
            <person name="Rohde M."/>
            <person name="Galperin M.Y."/>
            <person name="Jogler C."/>
        </authorList>
    </citation>
    <scope>NUCLEOTIDE SEQUENCE [LARGE SCALE GENOMIC DNA]</scope>
    <source>
        <strain evidence="2 3">Pan161</strain>
    </source>
</reference>
<accession>A0A517VGP3</accession>
<name>A0A517VGP3_9PLAN</name>
<dbReference type="RefSeq" id="WP_145229584.1">
    <property type="nucleotide sequence ID" value="NZ_CP036343.1"/>
</dbReference>
<organism evidence="2 3">
    <name type="scientific">Gimesia algae</name>
    <dbReference type="NCBI Taxonomy" id="2527971"/>
    <lineage>
        <taxon>Bacteria</taxon>
        <taxon>Pseudomonadati</taxon>
        <taxon>Planctomycetota</taxon>
        <taxon>Planctomycetia</taxon>
        <taxon>Planctomycetales</taxon>
        <taxon>Planctomycetaceae</taxon>
        <taxon>Gimesia</taxon>
    </lineage>
</organism>
<dbReference type="AlphaFoldDB" id="A0A517VGP3"/>
<evidence type="ECO:0000313" key="3">
    <source>
        <dbReference type="Proteomes" id="UP000316855"/>
    </source>
</evidence>
<evidence type="ECO:0000256" key="1">
    <source>
        <dbReference type="SAM" id="Phobius"/>
    </source>
</evidence>
<keyword evidence="1" id="KW-0472">Membrane</keyword>
<sequence length="105" mass="11936">MTEKKRIRFISIAGYTILFLLVFYVSSIGPFNAKMMHSVRESLDSGKIDPIFTFDNFDAVYAPLTGAANKIPFLEDLLYDYLIFCSESIYPLDHAGDFELLPVPE</sequence>
<keyword evidence="3" id="KW-1185">Reference proteome</keyword>
<evidence type="ECO:0000313" key="2">
    <source>
        <dbReference type="EMBL" id="QDT92145.1"/>
    </source>
</evidence>
<protein>
    <submittedName>
        <fullName evidence="2">Uncharacterized protein</fullName>
    </submittedName>
</protein>
<feature type="transmembrane region" description="Helical" evidence="1">
    <location>
        <begin position="12"/>
        <end position="31"/>
    </location>
</feature>
<dbReference type="OrthoDB" id="280225at2"/>